<dbReference type="AlphaFoldDB" id="A0A855X5X5"/>
<dbReference type="PANTHER" id="PTHR38075">
    <property type="entry name" value="DUF4139 DOMAIN-CONTAINING PROTEIN"/>
    <property type="match status" value="1"/>
</dbReference>
<dbReference type="InterPro" id="IPR037291">
    <property type="entry name" value="DUF4139"/>
</dbReference>
<evidence type="ECO:0000313" key="3">
    <source>
        <dbReference type="EMBL" id="PWB72363.1"/>
    </source>
</evidence>
<feature type="domain" description="DUF4139" evidence="2">
    <location>
        <begin position="172"/>
        <end position="404"/>
    </location>
</feature>
<dbReference type="EMBL" id="PQAP01000087">
    <property type="protein sequence ID" value="PWB72363.1"/>
    <property type="molecule type" value="Genomic_DNA"/>
</dbReference>
<evidence type="ECO:0000313" key="4">
    <source>
        <dbReference type="Proteomes" id="UP000250918"/>
    </source>
</evidence>
<sequence length="450" mass="50567">MQKRALVVLILALVSSAVAADLAVTVYNSNLGVISETRQLDFKKGVNTLAFRDVPALIDAASVRFDLLNSGRNVSILEQNYAYDLVNPDQMYRKYIDQEIELIDKDGKLYSGTLLAYSQGAVTLQDKAGKVLIVLLANISQVTFPALPDGLITRPTLFWRYQSDADGKLDSRVSYQTGGMNWTAEYVGVLDKTETKLDLSGWASIDNESGKRYENATLRLVAGDISRVQRPTEFEYAPKADMLMRAGAAPGFQEKAFFEYHLYTLPRTATLADKEMKQISLFEPSRATVQKEFVFAPEENSSKVKVAIKFKNSQQAGLGMPLPEGRVRMFKADDDGSLILLGEDQIDHTPKDEELDIKVGYAFDISAEERLANQRQISSRVEERDYEVEIRNHKSEPVTVKVDKKLWGFWEVVKAGFEYRKKDAYTLQFNVPVAANDTAIARYTVRFTSQ</sequence>
<feature type="signal peptide" evidence="1">
    <location>
        <begin position="1"/>
        <end position="19"/>
    </location>
</feature>
<gene>
    <name evidence="3" type="ORF">C3F09_06700</name>
</gene>
<comment type="caution">
    <text evidence="3">The sequence shown here is derived from an EMBL/GenBank/DDBJ whole genome shotgun (WGS) entry which is preliminary data.</text>
</comment>
<dbReference type="Proteomes" id="UP000250918">
    <property type="component" value="Unassembled WGS sequence"/>
</dbReference>
<keyword evidence="1" id="KW-0732">Signal</keyword>
<feature type="chain" id="PRO_5032585757" evidence="1">
    <location>
        <begin position="20"/>
        <end position="450"/>
    </location>
</feature>
<proteinExistence type="predicted"/>
<protein>
    <submittedName>
        <fullName evidence="3">DUF4139 domain-containing protein</fullName>
    </submittedName>
</protein>
<reference evidence="3 4" key="1">
    <citation type="journal article" date="2018" name="ISME J.">
        <title>A methanotrophic archaeon couples anaerobic oxidation of methane to Fe(III) reduction.</title>
        <authorList>
            <person name="Cai C."/>
            <person name="Leu A.O."/>
            <person name="Xie G.J."/>
            <person name="Guo J."/>
            <person name="Feng Y."/>
            <person name="Zhao J.X."/>
            <person name="Tyson G.W."/>
            <person name="Yuan Z."/>
            <person name="Hu S."/>
        </authorList>
    </citation>
    <scope>NUCLEOTIDE SEQUENCE [LARGE SCALE GENOMIC DNA]</scope>
    <source>
        <strain evidence="3">FeB_12</strain>
    </source>
</reference>
<evidence type="ECO:0000256" key="1">
    <source>
        <dbReference type="SAM" id="SignalP"/>
    </source>
</evidence>
<dbReference type="Pfam" id="PF13598">
    <property type="entry name" value="DUF4139"/>
    <property type="match status" value="1"/>
</dbReference>
<dbReference type="PANTHER" id="PTHR38075:SF1">
    <property type="entry name" value="DUF4139 DOMAIN-CONTAINING PROTEIN"/>
    <property type="match status" value="1"/>
</dbReference>
<name>A0A855X5X5_9BACT</name>
<organism evidence="3 4">
    <name type="scientific">candidate division GN15 bacterium</name>
    <dbReference type="NCBI Taxonomy" id="2072418"/>
    <lineage>
        <taxon>Bacteria</taxon>
        <taxon>candidate division GN15</taxon>
    </lineage>
</organism>
<evidence type="ECO:0000259" key="2">
    <source>
        <dbReference type="Pfam" id="PF13598"/>
    </source>
</evidence>
<accession>A0A855X5X5</accession>